<dbReference type="EMBL" id="CP151762">
    <property type="protein sequence ID" value="WZU63600.1"/>
    <property type="molecule type" value="Genomic_DNA"/>
</dbReference>
<reference evidence="2 3" key="1">
    <citation type="submission" date="2024-04" db="EMBL/GenBank/DDBJ databases">
        <title>Phylogenomic analyses of a clade within the roseobacter group suggest taxonomic reassignments of species of the genera Aestuariivita, Citreicella, Loktanella, Nautella, Pelagibaca, Ruegeria, Thalassobius, Thiobacimonas and Tropicibacter, and the proposal o.</title>
        <authorList>
            <person name="Jeon C.O."/>
        </authorList>
    </citation>
    <scope>NUCLEOTIDE SEQUENCE [LARGE SCALE GENOMIC DNA]</scope>
    <source>
        <strain evidence="2 3">G8-12</strain>
    </source>
</reference>
<evidence type="ECO:0000313" key="3">
    <source>
        <dbReference type="Proteomes" id="UP001451782"/>
    </source>
</evidence>
<dbReference type="Proteomes" id="UP001451782">
    <property type="component" value="Chromosome"/>
</dbReference>
<sequence length="281" mass="31966">MRHETIETDELSYSPCRYGNSRMLFRGPRKRLDLPYIAFIGGTETYGKFIEKPFPALVEKAMRQTCVNFGCVNGGIDAFVNDPTVMDICAEADLTVVQVMGANFLSNRFYSVHPRRNDRFLRASTVLQAIYQEIDFSEFSFTRHMLGALHATSLERFDTVVLELREAWLARMRNMLDQIGRRTILLWFSEDTMTDENWADRPGQLQVDPLFVTASMIDELRPLVKDVVVVNPTERALSQGSRGMFFPSSQKKAASEMLGVECHVEAGAALIQSIRNQLYSI</sequence>
<evidence type="ECO:0000313" key="2">
    <source>
        <dbReference type="EMBL" id="WZU63600.1"/>
    </source>
</evidence>
<proteinExistence type="predicted"/>
<organism evidence="2 3">
    <name type="scientific">Yoonia algicola</name>
    <dbReference type="NCBI Taxonomy" id="3137368"/>
    <lineage>
        <taxon>Bacteria</taxon>
        <taxon>Pseudomonadati</taxon>
        <taxon>Pseudomonadota</taxon>
        <taxon>Alphaproteobacteria</taxon>
        <taxon>Rhodobacterales</taxon>
        <taxon>Paracoccaceae</taxon>
        <taxon>Yoonia</taxon>
    </lineage>
</organism>
<gene>
    <name evidence="2" type="ORF">AABB28_17480</name>
</gene>
<dbReference type="RefSeq" id="WP_342069978.1">
    <property type="nucleotide sequence ID" value="NZ_CP151762.1"/>
</dbReference>
<evidence type="ECO:0000259" key="1">
    <source>
        <dbReference type="Pfam" id="PF20078"/>
    </source>
</evidence>
<dbReference type="InterPro" id="IPR045524">
    <property type="entry name" value="DUF6473"/>
</dbReference>
<name>A0AAN0NGX9_9RHOB</name>
<dbReference type="Pfam" id="PF20078">
    <property type="entry name" value="DUF6473"/>
    <property type="match status" value="1"/>
</dbReference>
<accession>A0AAN0NGX9</accession>
<keyword evidence="3" id="KW-1185">Reference proteome</keyword>
<protein>
    <submittedName>
        <fullName evidence="2">DUF6473 family protein</fullName>
    </submittedName>
</protein>
<feature type="domain" description="DUF6473" evidence="1">
    <location>
        <begin position="1"/>
        <end position="276"/>
    </location>
</feature>
<dbReference type="KEGG" id="yag:AABB28_17480"/>
<dbReference type="AlphaFoldDB" id="A0AAN0NGX9"/>